<dbReference type="PANTHER" id="PTHR46658">
    <property type="entry name" value="CYS OR MET METABOLISM PYRIDOXAL-PHOSPHATE-DEPENDENT ENZYME"/>
    <property type="match status" value="1"/>
</dbReference>
<proteinExistence type="predicted"/>
<evidence type="ECO:0000313" key="1">
    <source>
        <dbReference type="EMBL" id="MZL69665.1"/>
    </source>
</evidence>
<comment type="caution">
    <text evidence="1">The sequence shown here is derived from an EMBL/GenBank/DDBJ whole genome shotgun (WGS) entry which is preliminary data.</text>
</comment>
<name>A0ABW9WWR0_9FIRM</name>
<dbReference type="InterPro" id="IPR015421">
    <property type="entry name" value="PyrdxlP-dep_Trfase_major"/>
</dbReference>
<keyword evidence="2" id="KW-1185">Reference proteome</keyword>
<dbReference type="Pfam" id="PF06838">
    <property type="entry name" value="Met_gamma_lyase"/>
    <property type="match status" value="1"/>
</dbReference>
<evidence type="ECO:0008006" key="3">
    <source>
        <dbReference type="Google" id="ProtNLM"/>
    </source>
</evidence>
<reference evidence="1 2" key="1">
    <citation type="journal article" date="2019" name="Nat. Med.">
        <title>A library of human gut bacterial isolates paired with longitudinal multiomics data enables mechanistic microbiome research.</title>
        <authorList>
            <person name="Poyet M."/>
            <person name="Groussin M."/>
            <person name="Gibbons S.M."/>
            <person name="Avila-Pacheco J."/>
            <person name="Jiang X."/>
            <person name="Kearney S.M."/>
            <person name="Perrotta A.R."/>
            <person name="Berdy B."/>
            <person name="Zhao S."/>
            <person name="Lieberman T.D."/>
            <person name="Swanson P.K."/>
            <person name="Smith M."/>
            <person name="Roesemann S."/>
            <person name="Alexander J.E."/>
            <person name="Rich S.A."/>
            <person name="Livny J."/>
            <person name="Vlamakis H."/>
            <person name="Clish C."/>
            <person name="Bullock K."/>
            <person name="Deik A."/>
            <person name="Scott J."/>
            <person name="Pierce K.A."/>
            <person name="Xavier R.J."/>
            <person name="Alm E.J."/>
        </authorList>
    </citation>
    <scope>NUCLEOTIDE SEQUENCE [LARGE SCALE GENOMIC DNA]</scope>
    <source>
        <strain evidence="1 2">BIOML-A2</strain>
    </source>
</reference>
<dbReference type="EMBL" id="WWVX01000005">
    <property type="protein sequence ID" value="MZL69665.1"/>
    <property type="molecule type" value="Genomic_DNA"/>
</dbReference>
<protein>
    <recommendedName>
        <fullName evidence="3">Cystathionine beta-lyase family protein involved in aluminum resistance</fullName>
    </recommendedName>
</protein>
<dbReference type="InterPro" id="IPR009651">
    <property type="entry name" value="Met_g_lyase_put"/>
</dbReference>
<dbReference type="InterPro" id="IPR015424">
    <property type="entry name" value="PyrdxlP-dep_Trfase"/>
</dbReference>
<dbReference type="Gene3D" id="3.40.640.10">
    <property type="entry name" value="Type I PLP-dependent aspartate aminotransferase-like (Major domain)"/>
    <property type="match status" value="1"/>
</dbReference>
<dbReference type="Gene3D" id="3.90.1150.60">
    <property type="entry name" value="Methioning gamme-lyase, C-terminal domain"/>
    <property type="match status" value="1"/>
</dbReference>
<dbReference type="PANTHER" id="PTHR46658:SF1">
    <property type="entry name" value="CYS OR MET METABOLISM PYRIDOXAL-PHOSPHATE-DEPENDENT ENZYME"/>
    <property type="match status" value="1"/>
</dbReference>
<accession>A0ABW9WWR0</accession>
<dbReference type="Proteomes" id="UP000474718">
    <property type="component" value="Unassembled WGS sequence"/>
</dbReference>
<dbReference type="SUPFAM" id="SSF53383">
    <property type="entry name" value="PLP-dependent transferases"/>
    <property type="match status" value="1"/>
</dbReference>
<sequence length="427" mass="46046">MGGNHTVTAFFHFSERVEALAEAAEKRCRGAFDRIEEIQAYNQQKILHAFQEQRIGGSHLTDTTGYGYDDRGRDALDQVFATAVGAEDALFRAGFASGTHAITVALFGVLRPGDVMLSVSGRPYDTLEEVIGLRGEGNGSLKDFGVEYRQLELREDGRFDLPAIAAACRGVKLCYIQRSRGYSLRPSFTVEEIAEVCRTAKEANPDCIVMVDNCYGEFSQKVEPVQVGADIMMGSLIKNAGGGIAQSGGYIAGRHDLVELCAYRLTSPGTGRELGCSLGQNRALYMGLFHAPTVTGEAMKVSCFANALFEELGYQVYPAVDDTRADIISAICLQDKERLCAFCRGIQAGAPVDSFVTPEPCPMPGYEDEVIMAAGAFTMGSSIELSADAPIREPFAVWFQGGLNYATGKIGILKAAEEVLKVNGQTA</sequence>
<evidence type="ECO:0000313" key="2">
    <source>
        <dbReference type="Proteomes" id="UP000474718"/>
    </source>
</evidence>
<gene>
    <name evidence="1" type="ORF">GT747_07840</name>
</gene>
<organism evidence="1 2">
    <name type="scientific">Bittarella massiliensis</name>
    <name type="common">ex Durand et al. 2017</name>
    <dbReference type="NCBI Taxonomy" id="1720313"/>
    <lineage>
        <taxon>Bacteria</taxon>
        <taxon>Bacillati</taxon>
        <taxon>Bacillota</taxon>
        <taxon>Clostridia</taxon>
        <taxon>Eubacteriales</taxon>
        <taxon>Oscillospiraceae</taxon>
        <taxon>Bittarella (ex Durand et al. 2017)</taxon>
    </lineage>
</organism>